<reference evidence="4 5" key="1">
    <citation type="submission" date="2016-10" db="EMBL/GenBank/DDBJ databases">
        <authorList>
            <person name="de Groot N.N."/>
        </authorList>
    </citation>
    <scope>NUCLEOTIDE SEQUENCE [LARGE SCALE GENOMIC DNA]</scope>
    <source>
        <strain evidence="4 5">Calf135</strain>
    </source>
</reference>
<dbReference type="PANTHER" id="PTHR42879:SF2">
    <property type="entry name" value="3-OXOACYL-[ACYL-CARRIER-PROTEIN] REDUCTASE FABG"/>
    <property type="match status" value="1"/>
</dbReference>
<dbReference type="FunFam" id="3.40.50.720:FF:000084">
    <property type="entry name" value="Short-chain dehydrogenase reductase"/>
    <property type="match status" value="1"/>
</dbReference>
<dbReference type="InterPro" id="IPR020904">
    <property type="entry name" value="Sc_DH/Rdtase_CS"/>
</dbReference>
<dbReference type="PRINTS" id="PR00081">
    <property type="entry name" value="GDHRDH"/>
</dbReference>
<sequence>MEFKNDVIIVTGGGNGIGAGISEALASEGARVVIADQNLENAENVAQKIKNAGYVASSYKLDVSNKNEVEKFGQYLEEEFGTINYWVNSAGISRITPYFEHTEELWDKTMDVNLKGQFLCNKIAVKHMLKNGKGSIVNISSQSGKVGTSWYQAYCSSKFGVIGLTQSLAAEFGPKNIRVNSIAPGVVYTPMWDKQKLDYARKRNLEADGVMDYFKSKIPLRRLGTVEDIANCVKFLLSDKSSYITGQTINLNGGDIMF</sequence>
<dbReference type="NCBIfam" id="NF009466">
    <property type="entry name" value="PRK12826.1-2"/>
    <property type="match status" value="1"/>
</dbReference>
<evidence type="ECO:0000256" key="3">
    <source>
        <dbReference type="ARBA" id="ARBA00023221"/>
    </source>
</evidence>
<dbReference type="PROSITE" id="PS00061">
    <property type="entry name" value="ADH_SHORT"/>
    <property type="match status" value="1"/>
</dbReference>
<dbReference type="AlphaFoldDB" id="A0A1H8KLN3"/>
<keyword evidence="3" id="KW-0443">Lipid metabolism</keyword>
<dbReference type="EMBL" id="FODF01000035">
    <property type="protein sequence ID" value="SEN93774.1"/>
    <property type="molecule type" value="Genomic_DNA"/>
</dbReference>
<dbReference type="InterPro" id="IPR002347">
    <property type="entry name" value="SDR_fam"/>
</dbReference>
<dbReference type="GO" id="GO:0016491">
    <property type="term" value="F:oxidoreductase activity"/>
    <property type="evidence" value="ECO:0007669"/>
    <property type="project" value="UniProtKB-KW"/>
</dbReference>
<accession>A0A1H8KLN3</accession>
<evidence type="ECO:0000313" key="4">
    <source>
        <dbReference type="EMBL" id="SEN93774.1"/>
    </source>
</evidence>
<gene>
    <name evidence="4" type="ORF">SAMN05216454_1354</name>
</gene>
<dbReference type="NCBIfam" id="NF005559">
    <property type="entry name" value="PRK07231.1"/>
    <property type="match status" value="1"/>
</dbReference>
<dbReference type="SUPFAM" id="SSF51735">
    <property type="entry name" value="NAD(P)-binding Rossmann-fold domains"/>
    <property type="match status" value="1"/>
</dbReference>
<dbReference type="Gene3D" id="3.40.50.720">
    <property type="entry name" value="NAD(P)-binding Rossmann-like Domain"/>
    <property type="match status" value="1"/>
</dbReference>
<proteinExistence type="inferred from homology"/>
<name>A0A1H8KLN3_9FIRM</name>
<dbReference type="Proteomes" id="UP000199512">
    <property type="component" value="Unassembled WGS sequence"/>
</dbReference>
<keyword evidence="2" id="KW-0560">Oxidoreductase</keyword>
<protein>
    <submittedName>
        <fullName evidence="4">3-oxoacyl-[acyl-carrier protein] reductase</fullName>
    </submittedName>
</protein>
<dbReference type="OrthoDB" id="9803333at2"/>
<evidence type="ECO:0000313" key="5">
    <source>
        <dbReference type="Proteomes" id="UP000199512"/>
    </source>
</evidence>
<dbReference type="CDD" id="cd05233">
    <property type="entry name" value="SDR_c"/>
    <property type="match status" value="1"/>
</dbReference>
<keyword evidence="3" id="KW-0753">Steroid metabolism</keyword>
<dbReference type="InterPro" id="IPR036291">
    <property type="entry name" value="NAD(P)-bd_dom_sf"/>
</dbReference>
<dbReference type="GO" id="GO:0008206">
    <property type="term" value="P:bile acid metabolic process"/>
    <property type="evidence" value="ECO:0007669"/>
    <property type="project" value="UniProtKB-ARBA"/>
</dbReference>
<dbReference type="RefSeq" id="WP_091976191.1">
    <property type="nucleotide sequence ID" value="NZ_FODF01000035.1"/>
</dbReference>
<dbReference type="PRINTS" id="PR00080">
    <property type="entry name" value="SDRFAMILY"/>
</dbReference>
<comment type="similarity">
    <text evidence="1">Belongs to the short-chain dehydrogenases/reductases (SDR) family.</text>
</comment>
<dbReference type="STRING" id="215200.SAMN05216454_1354"/>
<keyword evidence="5" id="KW-1185">Reference proteome</keyword>
<dbReference type="InterPro" id="IPR050259">
    <property type="entry name" value="SDR"/>
</dbReference>
<dbReference type="PANTHER" id="PTHR42879">
    <property type="entry name" value="3-OXOACYL-(ACYL-CARRIER-PROTEIN) REDUCTASE"/>
    <property type="match status" value="1"/>
</dbReference>
<organism evidence="4 5">
    <name type="scientific">Peptostreptococcus russellii</name>
    <dbReference type="NCBI Taxonomy" id="215200"/>
    <lineage>
        <taxon>Bacteria</taxon>
        <taxon>Bacillati</taxon>
        <taxon>Bacillota</taxon>
        <taxon>Clostridia</taxon>
        <taxon>Peptostreptococcales</taxon>
        <taxon>Peptostreptococcaceae</taxon>
        <taxon>Peptostreptococcus</taxon>
    </lineage>
</organism>
<evidence type="ECO:0000256" key="1">
    <source>
        <dbReference type="ARBA" id="ARBA00006484"/>
    </source>
</evidence>
<evidence type="ECO:0000256" key="2">
    <source>
        <dbReference type="ARBA" id="ARBA00023002"/>
    </source>
</evidence>
<dbReference type="Pfam" id="PF13561">
    <property type="entry name" value="adh_short_C2"/>
    <property type="match status" value="1"/>
</dbReference>